<dbReference type="PANTHER" id="PTHR30173:SF36">
    <property type="entry name" value="ECF RNA POLYMERASE SIGMA FACTOR SIGJ"/>
    <property type="match status" value="1"/>
</dbReference>
<evidence type="ECO:0000256" key="2">
    <source>
        <dbReference type="ARBA" id="ARBA00011344"/>
    </source>
</evidence>
<protein>
    <submittedName>
        <fullName evidence="8">RNA polymerase sigma-70 factor</fullName>
    </submittedName>
</protein>
<dbReference type="CDD" id="cd06171">
    <property type="entry name" value="Sigma70_r4"/>
    <property type="match status" value="1"/>
</dbReference>
<dbReference type="InterPro" id="IPR052704">
    <property type="entry name" value="ECF_Sigma-70_Domain"/>
</dbReference>
<gene>
    <name evidence="8" type="ORF">AB4829_30105</name>
</gene>
<dbReference type="InterPro" id="IPR013249">
    <property type="entry name" value="RNA_pol_sigma70_r4_t2"/>
</dbReference>
<dbReference type="InterPro" id="IPR013324">
    <property type="entry name" value="RNA_pol_sigma_r3/r4-like"/>
</dbReference>
<feature type="domain" description="RNA polymerase sigma-70 region 2" evidence="6">
    <location>
        <begin position="11"/>
        <end position="74"/>
    </location>
</feature>
<dbReference type="NCBIfam" id="NF007214">
    <property type="entry name" value="PRK09636.1"/>
    <property type="match status" value="1"/>
</dbReference>
<dbReference type="Pfam" id="PF04542">
    <property type="entry name" value="Sigma70_r2"/>
    <property type="match status" value="1"/>
</dbReference>
<evidence type="ECO:0000256" key="5">
    <source>
        <dbReference type="ARBA" id="ARBA00023163"/>
    </source>
</evidence>
<reference evidence="8 9" key="1">
    <citation type="submission" date="2024-07" db="EMBL/GenBank/DDBJ databases">
        <title>Whole genome sequencing of Prodigiosin pigment-producing Streptomyces salinarius isolated from rhizosphere soil of Arachis hypogaea.</title>
        <authorList>
            <person name="Vidhya A."/>
            <person name="Ramya S."/>
        </authorList>
    </citation>
    <scope>NUCLEOTIDE SEQUENCE [LARGE SCALE GENOMIC DNA]</scope>
    <source>
        <strain evidence="8 9">VRMG2420</strain>
    </source>
</reference>
<keyword evidence="4" id="KW-0731">Sigma factor</keyword>
<dbReference type="Pfam" id="PF08281">
    <property type="entry name" value="Sigma70_r4_2"/>
    <property type="match status" value="1"/>
</dbReference>
<keyword evidence="9" id="KW-1185">Reference proteome</keyword>
<dbReference type="PANTHER" id="PTHR30173">
    <property type="entry name" value="SIGMA 19 FACTOR"/>
    <property type="match status" value="1"/>
</dbReference>
<organism evidence="8 9">
    <name type="scientific">Streptomyces salinarius</name>
    <dbReference type="NCBI Taxonomy" id="2762598"/>
    <lineage>
        <taxon>Bacteria</taxon>
        <taxon>Bacillati</taxon>
        <taxon>Actinomycetota</taxon>
        <taxon>Actinomycetes</taxon>
        <taxon>Kitasatosporales</taxon>
        <taxon>Streptomycetaceae</taxon>
        <taxon>Streptomyces</taxon>
    </lineage>
</organism>
<dbReference type="Gene3D" id="1.10.1740.10">
    <property type="match status" value="1"/>
</dbReference>
<dbReference type="InterPro" id="IPR007627">
    <property type="entry name" value="RNA_pol_sigma70_r2"/>
</dbReference>
<dbReference type="RefSeq" id="WP_399594535.1">
    <property type="nucleotide sequence ID" value="NZ_JBITPR010000053.1"/>
</dbReference>
<evidence type="ECO:0000313" key="8">
    <source>
        <dbReference type="EMBL" id="MFI7874833.1"/>
    </source>
</evidence>
<dbReference type="NCBIfam" id="TIGR02937">
    <property type="entry name" value="sigma70-ECF"/>
    <property type="match status" value="1"/>
</dbReference>
<feature type="domain" description="RNA polymerase sigma factor 70 region 4 type 2" evidence="7">
    <location>
        <begin position="111"/>
        <end position="161"/>
    </location>
</feature>
<keyword evidence="3" id="KW-0805">Transcription regulation</keyword>
<comment type="similarity">
    <text evidence="1">Belongs to the sigma-70 factor family. ECF subfamily.</text>
</comment>
<dbReference type="InterPro" id="IPR013325">
    <property type="entry name" value="RNA_pol_sigma_r2"/>
</dbReference>
<dbReference type="SUPFAM" id="SSF88946">
    <property type="entry name" value="Sigma2 domain of RNA polymerase sigma factors"/>
    <property type="match status" value="1"/>
</dbReference>
<dbReference type="Gene3D" id="1.10.10.10">
    <property type="entry name" value="Winged helix-like DNA-binding domain superfamily/Winged helix DNA-binding domain"/>
    <property type="match status" value="1"/>
</dbReference>
<dbReference type="EMBL" id="JBITPR010000053">
    <property type="protein sequence ID" value="MFI7874833.1"/>
    <property type="molecule type" value="Genomic_DNA"/>
</dbReference>
<evidence type="ECO:0000256" key="4">
    <source>
        <dbReference type="ARBA" id="ARBA00023082"/>
    </source>
</evidence>
<evidence type="ECO:0000259" key="7">
    <source>
        <dbReference type="Pfam" id="PF08281"/>
    </source>
</evidence>
<dbReference type="SUPFAM" id="SSF88659">
    <property type="entry name" value="Sigma3 and sigma4 domains of RNA polymerase sigma factors"/>
    <property type="match status" value="1"/>
</dbReference>
<dbReference type="Proteomes" id="UP001614264">
    <property type="component" value="Unassembled WGS sequence"/>
</dbReference>
<dbReference type="SUPFAM" id="SSF54427">
    <property type="entry name" value="NTF2-like"/>
    <property type="match status" value="1"/>
</dbReference>
<evidence type="ECO:0000256" key="1">
    <source>
        <dbReference type="ARBA" id="ARBA00010641"/>
    </source>
</evidence>
<comment type="subunit">
    <text evidence="2">Interacts transiently with the RNA polymerase catalytic core formed by RpoA, RpoB, RpoC and RpoZ (2 alpha, 1 beta, 1 beta' and 1 omega subunit) to form the RNA polymerase holoenzyme that can initiate transcription.</text>
</comment>
<proteinExistence type="inferred from homology"/>
<keyword evidence="5" id="KW-0804">Transcription</keyword>
<evidence type="ECO:0000259" key="6">
    <source>
        <dbReference type="Pfam" id="PF04542"/>
    </source>
</evidence>
<dbReference type="InterPro" id="IPR014284">
    <property type="entry name" value="RNA_pol_sigma-70_dom"/>
</dbReference>
<dbReference type="InterPro" id="IPR032710">
    <property type="entry name" value="NTF2-like_dom_sf"/>
</dbReference>
<evidence type="ECO:0000313" key="9">
    <source>
        <dbReference type="Proteomes" id="UP001614264"/>
    </source>
</evidence>
<dbReference type="InterPro" id="IPR036388">
    <property type="entry name" value="WH-like_DNA-bd_sf"/>
</dbReference>
<dbReference type="Gene3D" id="3.10.450.50">
    <property type="match status" value="1"/>
</dbReference>
<comment type="caution">
    <text evidence="8">The sequence shown here is derived from an EMBL/GenBank/DDBJ whole genome shotgun (WGS) entry which is preliminary data.</text>
</comment>
<evidence type="ECO:0000256" key="3">
    <source>
        <dbReference type="ARBA" id="ARBA00023015"/>
    </source>
</evidence>
<dbReference type="NCBIfam" id="TIGR02957">
    <property type="entry name" value="SigX4"/>
    <property type="match status" value="1"/>
</dbReference>
<dbReference type="InterPro" id="IPR014303">
    <property type="entry name" value="RNA_pol_sigma-70_ECF"/>
</dbReference>
<accession>A0ABW8BIF0</accession>
<sequence>MPLTVSDVERFEASRPRLEAIAYRLLGSASEAEDAVQETFLRWQAADVERVEVPEAWLTKVLTNLCLNQLTSARARRETYVGQWLPEPLFAGDPMLGPAETVEQRESVSFAVLALLERLSPGERAVYVLREAFQYTHREIAEILDVTEDASQQTLHRARKHVAQGRARTEIDEAAARRIVDEFLAAATSGRTEPLVRLLTQDAVAIGDGGGKVPARAKAFEGARAVATFMRGLFKPGKAKRDLVGGSAEIYPAVVNGDPAVVAVVHGRVVGIMCLEITPEGIAAFRNQVNPDKLERATRRWAATDHGEPLFRAF</sequence>
<name>A0ABW8BIF0_9ACTN</name>